<dbReference type="GO" id="GO:0000978">
    <property type="term" value="F:RNA polymerase II cis-regulatory region sequence-specific DNA binding"/>
    <property type="evidence" value="ECO:0007669"/>
    <property type="project" value="TreeGrafter"/>
</dbReference>
<dbReference type="GO" id="GO:0048935">
    <property type="term" value="P:peripheral nervous system neuron development"/>
    <property type="evidence" value="ECO:0007669"/>
    <property type="project" value="UniProtKB-ARBA"/>
</dbReference>
<dbReference type="GO" id="GO:0044218">
    <property type="term" value="C:other organism cell membrane"/>
    <property type="evidence" value="ECO:0007669"/>
    <property type="project" value="UniProtKB-KW"/>
</dbReference>
<dbReference type="AlphaFoldDB" id="A0A109NPL8"/>
<feature type="domain" description="RHD" evidence="8">
    <location>
        <begin position="15"/>
        <end position="196"/>
    </location>
</feature>
<dbReference type="PANTHER" id="PTHR24169:SF28">
    <property type="entry name" value="NUCLEAR FACTOR NF-KAPPA-B P110 SUBUNIT"/>
    <property type="match status" value="1"/>
</dbReference>
<dbReference type="Gene3D" id="2.60.40.10">
    <property type="entry name" value="Immunoglobulins"/>
    <property type="match status" value="1"/>
</dbReference>
<evidence type="ECO:0000256" key="6">
    <source>
        <dbReference type="PROSITE-ProRule" id="PRU00023"/>
    </source>
</evidence>
<feature type="repeat" description="ANK" evidence="6">
    <location>
        <begin position="592"/>
        <end position="624"/>
    </location>
</feature>
<keyword evidence="6" id="KW-0040">ANK repeat</keyword>
<keyword evidence="2" id="KW-0268">Exocytosis</keyword>
<dbReference type="SMART" id="SM00429">
    <property type="entry name" value="IPT"/>
    <property type="match status" value="1"/>
</dbReference>
<dbReference type="PRINTS" id="PR00057">
    <property type="entry name" value="NFKBTNSCPFCT"/>
</dbReference>
<dbReference type="InterPro" id="IPR013783">
    <property type="entry name" value="Ig-like_fold"/>
</dbReference>
<dbReference type="Pfam" id="PF16179">
    <property type="entry name" value="RHD_dimer"/>
    <property type="match status" value="1"/>
</dbReference>
<keyword evidence="4" id="KW-0528">Neurotoxin</keyword>
<dbReference type="GO" id="GO:0000981">
    <property type="term" value="F:DNA-binding transcription factor activity, RNA polymerase II-specific"/>
    <property type="evidence" value="ECO:0007669"/>
    <property type="project" value="TreeGrafter"/>
</dbReference>
<name>A0A109NPL8_DERVA</name>
<dbReference type="Gene3D" id="1.25.40.20">
    <property type="entry name" value="Ankyrin repeat-containing domain"/>
    <property type="match status" value="2"/>
</dbReference>
<organism evidence="9">
    <name type="scientific">Dermacentor variabilis</name>
    <name type="common">American dog tick</name>
    <dbReference type="NCBI Taxonomy" id="34621"/>
    <lineage>
        <taxon>Eukaryota</taxon>
        <taxon>Metazoa</taxon>
        <taxon>Ecdysozoa</taxon>
        <taxon>Arthropoda</taxon>
        <taxon>Chelicerata</taxon>
        <taxon>Arachnida</taxon>
        <taxon>Acari</taxon>
        <taxon>Parasitiformes</taxon>
        <taxon>Ixodida</taxon>
        <taxon>Ixodoidea</taxon>
        <taxon>Ixodidae</taxon>
        <taxon>Rhipicephalinae</taxon>
        <taxon>Dermacentor</taxon>
    </lineage>
</organism>
<dbReference type="InterPro" id="IPR000451">
    <property type="entry name" value="NFkB/Dor"/>
</dbReference>
<feature type="compositionally biased region" description="Low complexity" evidence="7">
    <location>
        <begin position="324"/>
        <end position="341"/>
    </location>
</feature>
<dbReference type="InterPro" id="IPR002110">
    <property type="entry name" value="Ankyrin_rpt"/>
</dbReference>
<dbReference type="GO" id="GO:0007249">
    <property type="term" value="P:canonical NF-kappaB signal transduction"/>
    <property type="evidence" value="ECO:0007669"/>
    <property type="project" value="UniProtKB-ARBA"/>
</dbReference>
<dbReference type="InterPro" id="IPR011539">
    <property type="entry name" value="RHD_DNA_bind_dom"/>
</dbReference>
<dbReference type="SUPFAM" id="SSF81296">
    <property type="entry name" value="E set domains"/>
    <property type="match status" value="1"/>
</dbReference>
<dbReference type="GO" id="GO:0006887">
    <property type="term" value="P:exocytosis"/>
    <property type="evidence" value="ECO:0007669"/>
    <property type="project" value="UniProtKB-KW"/>
</dbReference>
<dbReference type="Pfam" id="PF00554">
    <property type="entry name" value="RHD_DNA_bind"/>
    <property type="match status" value="1"/>
</dbReference>
<feature type="region of interest" description="Disordered" evidence="7">
    <location>
        <begin position="753"/>
        <end position="797"/>
    </location>
</feature>
<evidence type="ECO:0000256" key="4">
    <source>
        <dbReference type="ARBA" id="ARBA00023028"/>
    </source>
</evidence>
<keyword evidence="5" id="KW-1053">Target membrane</keyword>
<comment type="subcellular location">
    <subcellularLocation>
        <location evidence="1">Target cell membrane</location>
    </subcellularLocation>
</comment>
<dbReference type="Gene3D" id="2.60.40.340">
    <property type="entry name" value="Rel homology domain (RHD), DNA-binding domain"/>
    <property type="match status" value="1"/>
</dbReference>
<dbReference type="GO" id="GO:0005654">
    <property type="term" value="C:nucleoplasm"/>
    <property type="evidence" value="ECO:0007669"/>
    <property type="project" value="UniProtKB-ARBA"/>
</dbReference>
<dbReference type="Pfam" id="PF00023">
    <property type="entry name" value="Ank"/>
    <property type="match status" value="1"/>
</dbReference>
<dbReference type="EMBL" id="KJ484815">
    <property type="protein sequence ID" value="AJA91066.1"/>
    <property type="molecule type" value="mRNA"/>
</dbReference>
<dbReference type="CDD" id="cd01177">
    <property type="entry name" value="IPT_NFkappaB"/>
    <property type="match status" value="1"/>
</dbReference>
<reference evidence="9" key="1">
    <citation type="submission" date="2014-02" db="EMBL/GenBank/DDBJ databases">
        <title>Isolation and characterization of a Relish-like NF-kB, DvRelish, from Dermacentor variabilis.</title>
        <authorList>
            <person name="Verhoeve V.I."/>
            <person name="Macaluso K.R."/>
        </authorList>
    </citation>
    <scope>NUCLEOTIDE SEQUENCE</scope>
</reference>
<dbReference type="GO" id="GO:0008063">
    <property type="term" value="P:Toll signaling pathway"/>
    <property type="evidence" value="ECO:0007669"/>
    <property type="project" value="UniProtKB-ARBA"/>
</dbReference>
<dbReference type="SMART" id="SM00248">
    <property type="entry name" value="ANK"/>
    <property type="match status" value="5"/>
</dbReference>
<dbReference type="SUPFAM" id="SSF48403">
    <property type="entry name" value="Ankyrin repeat"/>
    <property type="match status" value="1"/>
</dbReference>
<dbReference type="InterPro" id="IPR032397">
    <property type="entry name" value="RHD_dimer"/>
</dbReference>
<evidence type="ECO:0000256" key="5">
    <source>
        <dbReference type="ARBA" id="ARBA00023298"/>
    </source>
</evidence>
<dbReference type="PROSITE" id="PS50297">
    <property type="entry name" value="ANK_REP_REGION"/>
    <property type="match status" value="2"/>
</dbReference>
<dbReference type="PROSITE" id="PS50254">
    <property type="entry name" value="REL_2"/>
    <property type="match status" value="1"/>
</dbReference>
<feature type="compositionally biased region" description="Polar residues" evidence="7">
    <location>
        <begin position="756"/>
        <end position="769"/>
    </location>
</feature>
<dbReference type="GO" id="GO:0005737">
    <property type="term" value="C:cytoplasm"/>
    <property type="evidence" value="ECO:0007669"/>
    <property type="project" value="InterPro"/>
</dbReference>
<proteinExistence type="evidence at transcript level"/>
<keyword evidence="4" id="KW-0800">Toxin</keyword>
<dbReference type="PROSITE" id="PS50088">
    <property type="entry name" value="ANK_REPEAT"/>
    <property type="match status" value="2"/>
</dbReference>
<dbReference type="InterPro" id="IPR014756">
    <property type="entry name" value="Ig_E-set"/>
</dbReference>
<dbReference type="GO" id="GO:0044231">
    <property type="term" value="C:host cell presynaptic membrane"/>
    <property type="evidence" value="ECO:0007669"/>
    <property type="project" value="UniProtKB-KW"/>
</dbReference>
<keyword evidence="5" id="KW-0472">Membrane</keyword>
<evidence type="ECO:0000259" key="8">
    <source>
        <dbReference type="PROSITE" id="PS50254"/>
    </source>
</evidence>
<dbReference type="InterPro" id="IPR036770">
    <property type="entry name" value="Ankyrin_rpt-contain_sf"/>
</dbReference>
<accession>A0A109NPL8</accession>
<dbReference type="InterPro" id="IPR002909">
    <property type="entry name" value="IPT_dom"/>
</dbReference>
<evidence type="ECO:0000256" key="2">
    <source>
        <dbReference type="ARBA" id="ARBA00022483"/>
    </source>
</evidence>
<dbReference type="FunFam" id="2.60.40.10:FF:000046">
    <property type="entry name" value="Nuclear factor NF-kappa-B p105 subunit"/>
    <property type="match status" value="1"/>
</dbReference>
<dbReference type="InterPro" id="IPR008967">
    <property type="entry name" value="p53-like_TF_DNA-bd_sf"/>
</dbReference>
<evidence type="ECO:0000256" key="1">
    <source>
        <dbReference type="ARBA" id="ARBA00004175"/>
    </source>
</evidence>
<dbReference type="InterPro" id="IPR033926">
    <property type="entry name" value="IPT_NFkappaB"/>
</dbReference>
<dbReference type="InterPro" id="IPR037059">
    <property type="entry name" value="RHD_DNA_bind_dom_sf"/>
</dbReference>
<dbReference type="GO" id="GO:0002225">
    <property type="term" value="P:positive regulation of antimicrobial peptide production"/>
    <property type="evidence" value="ECO:0007669"/>
    <property type="project" value="UniProtKB-ARBA"/>
</dbReference>
<evidence type="ECO:0000256" key="3">
    <source>
        <dbReference type="ARBA" id="ARBA00022537"/>
    </source>
</evidence>
<keyword evidence="4" id="KW-0638">Presynaptic neurotoxin</keyword>
<dbReference type="GO" id="GO:0045087">
    <property type="term" value="P:innate immune response"/>
    <property type="evidence" value="ECO:0007669"/>
    <property type="project" value="UniProtKB-ARBA"/>
</dbReference>
<evidence type="ECO:0000256" key="7">
    <source>
        <dbReference type="SAM" id="MobiDB-lite"/>
    </source>
</evidence>
<sequence length="873" mass="95861">MPICTNYEEQSLHMAGGARLVILEQPMKETRYRYKSESGSHGPLIGESSTQQRKTYPTVKLENYNTQLPHRIKASLVTAEDTARPHVHRITMRGRDDEDCCFVTVRENGTAMFPSMSIVFQQKKTVADILYRRKIESLQPSQEEQRQLQTEAKRGAAELNLNLVRICFTAECCEEGVWKPLCVAYSNPVANSKAGKLRITKVNRNSGSCKGGDEVWILCENINKKDIQIKFFEENEETKERTWEAAATFQESDVHHQVAIVFKTPPYRNTNLQHQVAVKFQLIRKSDSDCSEPFEFTYLPCDPSEELLAHKRRKLSHHSPEEMSPYSGIMGPPSSSSSTGGQAFPNEFGMATSYPETSAPLNAVLGENLWLPESEEAWEFVVKDMYESLNPDTIEQLLQEFDFSQAPGFEPQSSCMQGGYSTSMPLLQQVSTPTLESIVMASDGDGLEASMGRLSLGGKGSRNETEPGFQHSSVACPCGSSKESVIKVEDKSAHSSGHDSFDGSVSVCTSKTSNRLGTAMYAVMCWMTKELMSKCSTKTLTRLVGEMIPISDLHGNNALHLAVRHSPHLLTLLLKMLANTKCCTCINKQNDGGQTPLHVAAQSGRHDLVMILLVGSADLSLVDHLGQTALHCGVLGSLPLRVLRAMLSQPQLQPNAADKQGKTALHLAVEKKDSAALETLCQAGLNVNAAIKGTGDRPLHLAAKGDFVEGINILIKQKTIQVAAINSYGIDAFNLALDMKRDAIVEILCSHRESQPGGSDSEIFSTNARTEPGTVAHPNSVRSGLQSDLGPERAEGGNAASLRSKVVEVLESEENAARVLKLLEDGKDTVVEKMIALLKASGLGNTIYREYLQDHDDDALRRLFVDVLEIPLN</sequence>
<dbReference type="SUPFAM" id="SSF49417">
    <property type="entry name" value="p53-like transcription factors"/>
    <property type="match status" value="1"/>
</dbReference>
<feature type="region of interest" description="Disordered" evidence="7">
    <location>
        <begin position="318"/>
        <end position="341"/>
    </location>
</feature>
<dbReference type="Pfam" id="PF12796">
    <property type="entry name" value="Ank_2"/>
    <property type="match status" value="1"/>
</dbReference>
<keyword evidence="3" id="KW-1052">Target cell membrane</keyword>
<protein>
    <submittedName>
        <fullName evidence="9">Relish</fullName>
    </submittedName>
</protein>
<feature type="repeat" description="ANK" evidence="6">
    <location>
        <begin position="660"/>
        <end position="692"/>
    </location>
</feature>
<dbReference type="PANTHER" id="PTHR24169">
    <property type="entry name" value="NUCLEAR FACTOR NF-KAPPA-B PROTEIN"/>
    <property type="match status" value="1"/>
</dbReference>
<dbReference type="GO" id="GO:0035206">
    <property type="term" value="P:regulation of hemocyte proliferation"/>
    <property type="evidence" value="ECO:0007669"/>
    <property type="project" value="UniProtKB-ARBA"/>
</dbReference>
<evidence type="ECO:0000313" key="9">
    <source>
        <dbReference type="EMBL" id="AJA91066.1"/>
    </source>
</evidence>